<dbReference type="InterPro" id="IPR056813">
    <property type="entry name" value="GIL1_IRKI_C"/>
</dbReference>
<dbReference type="Proteomes" id="UP001327560">
    <property type="component" value="Chromosome 6"/>
</dbReference>
<dbReference type="InterPro" id="IPR040225">
    <property type="entry name" value="GIL1-like"/>
</dbReference>
<evidence type="ECO:0008006" key="6">
    <source>
        <dbReference type="Google" id="ProtNLM"/>
    </source>
</evidence>
<evidence type="ECO:0000259" key="3">
    <source>
        <dbReference type="Pfam" id="PF24994"/>
    </source>
</evidence>
<dbReference type="GO" id="GO:0009959">
    <property type="term" value="P:negative gravitropism"/>
    <property type="evidence" value="ECO:0007669"/>
    <property type="project" value="InterPro"/>
</dbReference>
<evidence type="ECO:0000313" key="4">
    <source>
        <dbReference type="EMBL" id="WOL10097.1"/>
    </source>
</evidence>
<dbReference type="GO" id="GO:0009639">
    <property type="term" value="P:response to red or far red light"/>
    <property type="evidence" value="ECO:0007669"/>
    <property type="project" value="InterPro"/>
</dbReference>
<protein>
    <recommendedName>
        <fullName evidence="6">DUF641 domain-containing protein</fullName>
    </recommendedName>
</protein>
<feature type="domain" description="DUF641" evidence="2">
    <location>
        <begin position="66"/>
        <end position="181"/>
    </location>
</feature>
<dbReference type="Pfam" id="PF04859">
    <property type="entry name" value="DUF641"/>
    <property type="match status" value="1"/>
</dbReference>
<dbReference type="PANTHER" id="PTHR31161">
    <property type="entry name" value="PROTEIN GRAVITROPIC IN THE LIGHT 1"/>
    <property type="match status" value="1"/>
</dbReference>
<proteinExistence type="predicted"/>
<accession>A0AAQ3KQ57</accession>
<organism evidence="4 5">
    <name type="scientific">Canna indica</name>
    <name type="common">Indian-shot</name>
    <dbReference type="NCBI Taxonomy" id="4628"/>
    <lineage>
        <taxon>Eukaryota</taxon>
        <taxon>Viridiplantae</taxon>
        <taxon>Streptophyta</taxon>
        <taxon>Embryophyta</taxon>
        <taxon>Tracheophyta</taxon>
        <taxon>Spermatophyta</taxon>
        <taxon>Magnoliopsida</taxon>
        <taxon>Liliopsida</taxon>
        <taxon>Zingiberales</taxon>
        <taxon>Cannaceae</taxon>
        <taxon>Canna</taxon>
    </lineage>
</organism>
<evidence type="ECO:0000313" key="5">
    <source>
        <dbReference type="Proteomes" id="UP001327560"/>
    </source>
</evidence>
<evidence type="ECO:0000259" key="2">
    <source>
        <dbReference type="Pfam" id="PF04859"/>
    </source>
</evidence>
<sequence length="450" mass="50112">MLQKFALAFKTKTIEFFAEDEEEEDDEASVVADLTADPAPEEIITGQRVVVLKPDPVPRADPQTLAAAALASSASFHAAYLHLQTAHSPFLPDELRSADRASVSHLRRLSDLRRSYLGGPGTSPPLPISSHLEAQVQENQGLLRTFENLVNRLQSDIERKDTEAAALEKTLTDLDADAARLADRLERACMPPEEKVEALLTVGVFDSVLRDTCRLTHRFARILVDSMKMSGWDLRAAANCIYPDVNYAKPGHCRYAILSYVCLGMFGGFDSYEFCEDGSGVELGDIDVTIRRNDSLQQFIDHSALDPMEVMRDFPSCDFAKFCQDKYVKLIHPGVESSLLRNSTKGESLLGSLRQSSPLYEPFVSMASSVWMLHKLAWAYDPVVEIFQVARGTEFSMVFMESIVRKVHKVHMDQESPSRPKVGFTVVPGFRVGKTVVQSRVYLDGSKQSL</sequence>
<dbReference type="InterPro" id="IPR006943">
    <property type="entry name" value="DUF641_pln"/>
</dbReference>
<gene>
    <name evidence="4" type="ORF">Cni_G18851</name>
</gene>
<evidence type="ECO:0000256" key="1">
    <source>
        <dbReference type="SAM" id="Coils"/>
    </source>
</evidence>
<reference evidence="4 5" key="1">
    <citation type="submission" date="2023-10" db="EMBL/GenBank/DDBJ databases">
        <title>Chromosome-scale genome assembly provides insights into flower coloration mechanisms of Canna indica.</title>
        <authorList>
            <person name="Li C."/>
        </authorList>
    </citation>
    <scope>NUCLEOTIDE SEQUENCE [LARGE SCALE GENOMIC DNA]</scope>
    <source>
        <tissue evidence="4">Flower</tissue>
    </source>
</reference>
<keyword evidence="1" id="KW-0175">Coiled coil</keyword>
<dbReference type="AlphaFoldDB" id="A0AAQ3KQ57"/>
<feature type="domain" description="GIL1/IRKI C-terminal" evidence="3">
    <location>
        <begin position="386"/>
        <end position="442"/>
    </location>
</feature>
<dbReference type="Pfam" id="PF24994">
    <property type="entry name" value="GIL1_IRKI_C"/>
    <property type="match status" value="1"/>
</dbReference>
<dbReference type="EMBL" id="CP136895">
    <property type="protein sequence ID" value="WOL10097.1"/>
    <property type="molecule type" value="Genomic_DNA"/>
</dbReference>
<keyword evidence="5" id="KW-1185">Reference proteome</keyword>
<name>A0AAQ3KQ57_9LILI</name>
<feature type="coiled-coil region" evidence="1">
    <location>
        <begin position="143"/>
        <end position="184"/>
    </location>
</feature>